<dbReference type="EMBL" id="LT558126">
    <property type="protein sequence ID" value="SAM83258.1"/>
    <property type="molecule type" value="Genomic_DNA"/>
</dbReference>
<organism evidence="6 8">
    <name type="scientific">Ustilago bromivora</name>
    <dbReference type="NCBI Taxonomy" id="307758"/>
    <lineage>
        <taxon>Eukaryota</taxon>
        <taxon>Fungi</taxon>
        <taxon>Dikarya</taxon>
        <taxon>Basidiomycota</taxon>
        <taxon>Ustilaginomycotina</taxon>
        <taxon>Ustilaginomycetes</taxon>
        <taxon>Ustilaginales</taxon>
        <taxon>Ustilaginaceae</taxon>
        <taxon>Ustilago</taxon>
    </lineage>
</organism>
<reference evidence="7" key="3">
    <citation type="submission" date="2018-08" db="EMBL/GenBank/DDBJ databases">
        <authorList>
            <person name="Guldener U."/>
        </authorList>
    </citation>
    <scope>NUCLEOTIDE SEQUENCE</scope>
    <source>
        <strain evidence="7">UB2</strain>
    </source>
</reference>
<dbReference type="Proteomes" id="UP000179920">
    <property type="component" value="Chromosome X"/>
</dbReference>
<evidence type="ECO:0000256" key="1">
    <source>
        <dbReference type="ARBA" id="ARBA00023117"/>
    </source>
</evidence>
<feature type="compositionally biased region" description="Basic residues" evidence="3">
    <location>
        <begin position="524"/>
        <end position="533"/>
    </location>
</feature>
<dbReference type="InterPro" id="IPR050935">
    <property type="entry name" value="Bromo_chromatin_reader"/>
</dbReference>
<dbReference type="SMART" id="SM00297">
    <property type="entry name" value="BROMO"/>
    <property type="match status" value="2"/>
</dbReference>
<evidence type="ECO:0000259" key="5">
    <source>
        <dbReference type="PROSITE" id="PS51525"/>
    </source>
</evidence>
<evidence type="ECO:0000313" key="7">
    <source>
        <dbReference type="EMBL" id="SYW82403.1"/>
    </source>
</evidence>
<feature type="region of interest" description="Disordered" evidence="3">
    <location>
        <begin position="440"/>
        <end position="468"/>
    </location>
</feature>
<evidence type="ECO:0000259" key="4">
    <source>
        <dbReference type="PROSITE" id="PS50014"/>
    </source>
</evidence>
<evidence type="ECO:0000313" key="8">
    <source>
        <dbReference type="Proteomes" id="UP000179920"/>
    </source>
</evidence>
<dbReference type="PROSITE" id="PS51525">
    <property type="entry name" value="NET"/>
    <property type="match status" value="1"/>
</dbReference>
<proteinExistence type="predicted"/>
<feature type="domain" description="NET" evidence="5">
    <location>
        <begin position="591"/>
        <end position="672"/>
    </location>
</feature>
<evidence type="ECO:0000256" key="3">
    <source>
        <dbReference type="SAM" id="MobiDB-lite"/>
    </source>
</evidence>
<dbReference type="Pfam" id="PF17035">
    <property type="entry name" value="BET"/>
    <property type="match status" value="1"/>
</dbReference>
<name>A0A1K0HFI5_9BASI</name>
<dbReference type="PRINTS" id="PR00503">
    <property type="entry name" value="BROMODOMAIN"/>
</dbReference>
<dbReference type="GO" id="GO:0000785">
    <property type="term" value="C:chromatin"/>
    <property type="evidence" value="ECO:0007669"/>
    <property type="project" value="TreeGrafter"/>
</dbReference>
<protein>
    <submittedName>
        <fullName evidence="7">Related to BDF1 - sporulation protein</fullName>
    </submittedName>
    <submittedName>
        <fullName evidence="6">Related to BDF1-sporulation protein</fullName>
    </submittedName>
</protein>
<dbReference type="AlphaFoldDB" id="A0A1K0HFI5"/>
<sequence length="751" mass="81486">MSEPTFNNSTPANGHALATSSSVPAIESFVKPKTNHDASLTSTFQATPAKPEPANAPILPPTVEPLSSVGVQPATLVSQAQAQSQGFTAQSAPRQQTDSDAVEVKPYHGPIEITPAQLKFAQSTLKSLKTRREAAAFLAPVDPIALSIPHYPTIVKRPMDFGTIDIKLALTALVLKPNSKPGDKVKSARKFGLDQNKDYYRRIQDFDTDVRQVFFNCGLFNGPDSPYTHNAQVLEAAFDKYMNELPAPNSSESSADASAAPARRPSNPVPTIRRSSSDLGGRPKREIHPPPPKDLPWANEPQSASSSSEMRKAARRKAAKKAAGSSAREQAHHAKVAQDELRFCTRIIDDLLKPTYSNLAWVFYDKPTMDFDWAPAYFQMIKKPIALRDIQKNIRAGQYAHADEFDADMQLLFQNCFTFNQPGSDVALMGEKLKAVYEDKMSRKPAPAPLPDYEESDEEDQGAGEDQDDVEPEFLATLQEQISQLSSTLAMLEGAKNQNAGLIANTKNMLASLQESYASSGGSKKSKSKGTKRKASESGAANKKKSKAKSAGSPSAAAAEYVPAKKAKSAASASKKKPSTSNKKAGSSRRDDNSDEDIRTVTYEQKEELAAKITELSEERLDGAIRIINEDKPPNENDEEEIELDIDELSPKTLYKLYKYVVRPKKPAPTPNKNSKSAPLDGRKRGTGGIKKKNLDEGEEAERIARLQEQLNQFGNADAIIGGVGGAAGGHDDLVHSESSSDESGSDSDSD</sequence>
<dbReference type="GO" id="GO:0006355">
    <property type="term" value="P:regulation of DNA-templated transcription"/>
    <property type="evidence" value="ECO:0007669"/>
    <property type="project" value="TreeGrafter"/>
</dbReference>
<dbReference type="PANTHER" id="PTHR22880">
    <property type="entry name" value="FALZ-RELATED BROMODOMAIN-CONTAINING PROTEINS"/>
    <property type="match status" value="1"/>
</dbReference>
<feature type="region of interest" description="Disordered" evidence="3">
    <location>
        <begin position="517"/>
        <end position="641"/>
    </location>
</feature>
<feature type="region of interest" description="Disordered" evidence="3">
    <location>
        <begin position="28"/>
        <end position="65"/>
    </location>
</feature>
<feature type="region of interest" description="Disordered" evidence="3">
    <location>
        <begin position="719"/>
        <end position="751"/>
    </location>
</feature>
<feature type="compositionally biased region" description="Basic and acidic residues" evidence="3">
    <location>
        <begin position="588"/>
        <end position="635"/>
    </location>
</feature>
<accession>A0A1K0HFI5</accession>
<dbReference type="GO" id="GO:0005634">
    <property type="term" value="C:nucleus"/>
    <property type="evidence" value="ECO:0007669"/>
    <property type="project" value="TreeGrafter"/>
</dbReference>
<feature type="compositionally biased region" description="Acidic residues" evidence="3">
    <location>
        <begin position="452"/>
        <end position="468"/>
    </location>
</feature>
<feature type="region of interest" description="Disordered" evidence="3">
    <location>
        <begin position="664"/>
        <end position="701"/>
    </location>
</feature>
<dbReference type="Gene3D" id="1.20.1270.220">
    <property type="match status" value="1"/>
</dbReference>
<dbReference type="CDD" id="cd05499">
    <property type="entry name" value="Bromo_BDF1_2_II"/>
    <property type="match status" value="1"/>
</dbReference>
<keyword evidence="1 2" id="KW-0103">Bromodomain</keyword>
<dbReference type="SUPFAM" id="SSF47370">
    <property type="entry name" value="Bromodomain"/>
    <property type="match status" value="2"/>
</dbReference>
<feature type="compositionally biased region" description="Low complexity" evidence="3">
    <location>
        <begin position="246"/>
        <end position="270"/>
    </location>
</feature>
<dbReference type="Gene3D" id="1.20.920.10">
    <property type="entry name" value="Bromodomain-like"/>
    <property type="match status" value="2"/>
</dbReference>
<feature type="region of interest" description="Disordered" evidence="3">
    <location>
        <begin position="245"/>
        <end position="335"/>
    </location>
</feature>
<evidence type="ECO:0000313" key="6">
    <source>
        <dbReference type="EMBL" id="SAM83258.1"/>
    </source>
</evidence>
<dbReference type="InterPro" id="IPR027353">
    <property type="entry name" value="NET_dom"/>
</dbReference>
<feature type="domain" description="Bromo" evidence="4">
    <location>
        <begin position="355"/>
        <end position="427"/>
    </location>
</feature>
<dbReference type="InterPro" id="IPR036427">
    <property type="entry name" value="Bromodomain-like_sf"/>
</dbReference>
<feature type="compositionally biased region" description="Low complexity" evidence="3">
    <location>
        <begin position="549"/>
        <end position="585"/>
    </location>
</feature>
<dbReference type="PANTHER" id="PTHR22880:SF225">
    <property type="entry name" value="BROMODOMAIN-CONTAINING PROTEIN BET-1-RELATED"/>
    <property type="match status" value="1"/>
</dbReference>
<reference evidence="6" key="2">
    <citation type="submission" date="2016-04" db="EMBL/GenBank/DDBJ databases">
        <authorList>
            <person name="Evans L.H."/>
            <person name="Alamgir A."/>
            <person name="Owens N."/>
            <person name="Weber N.D."/>
            <person name="Virtaneva K."/>
            <person name="Barbian K."/>
            <person name="Babar A."/>
            <person name="Rosenke K."/>
        </authorList>
    </citation>
    <scope>NUCLEOTIDE SEQUENCE</scope>
    <source>
        <strain evidence="6">UB2112</strain>
    </source>
</reference>
<dbReference type="Pfam" id="PF00439">
    <property type="entry name" value="Bromodomain"/>
    <property type="match status" value="2"/>
</dbReference>
<dbReference type="PROSITE" id="PS50014">
    <property type="entry name" value="BROMODOMAIN_2"/>
    <property type="match status" value="2"/>
</dbReference>
<feature type="compositionally biased region" description="Polar residues" evidence="3">
    <location>
        <begin position="37"/>
        <end position="46"/>
    </location>
</feature>
<evidence type="ECO:0000313" key="9">
    <source>
        <dbReference type="Proteomes" id="UP000658997"/>
    </source>
</evidence>
<reference evidence="8" key="1">
    <citation type="submission" date="2016-04" db="EMBL/GenBank/DDBJ databases">
        <authorList>
            <person name="Guldener U."/>
            <person name="Guldener U."/>
        </authorList>
    </citation>
    <scope>NUCLEOTIDE SEQUENCE [LARGE SCALE GENOMIC DNA]</scope>
    <source>
        <strain evidence="8">UB2112</strain>
    </source>
</reference>
<dbReference type="OrthoDB" id="784962at2759"/>
<dbReference type="EMBL" id="ULHB01000108">
    <property type="protein sequence ID" value="SYW82403.1"/>
    <property type="molecule type" value="Genomic_DNA"/>
</dbReference>
<gene>
    <name evidence="7" type="ORF">UBRO2_04525</name>
    <name evidence="6" type="ORF">UBRO_05298</name>
</gene>
<evidence type="ECO:0000256" key="2">
    <source>
        <dbReference type="PROSITE-ProRule" id="PRU00035"/>
    </source>
</evidence>
<dbReference type="InterPro" id="IPR001487">
    <property type="entry name" value="Bromodomain"/>
</dbReference>
<keyword evidence="9" id="KW-1185">Reference proteome</keyword>
<dbReference type="Proteomes" id="UP000658997">
    <property type="component" value="Unassembled WGS sequence"/>
</dbReference>
<dbReference type="InterPro" id="IPR038336">
    <property type="entry name" value="NET_sf"/>
</dbReference>
<feature type="domain" description="Bromo" evidence="4">
    <location>
        <begin position="129"/>
        <end position="228"/>
    </location>
</feature>
<feature type="compositionally biased region" description="Acidic residues" evidence="3">
    <location>
        <begin position="740"/>
        <end position="751"/>
    </location>
</feature>
<dbReference type="GO" id="GO:0006338">
    <property type="term" value="P:chromatin remodeling"/>
    <property type="evidence" value="ECO:0007669"/>
    <property type="project" value="TreeGrafter"/>
</dbReference>